<comment type="similarity">
    <text evidence="1">Belongs to the ATP-dependent AMP-binding enzyme family.</text>
</comment>
<keyword evidence="11" id="KW-1185">Reference proteome</keyword>
<dbReference type="InterPro" id="IPR042099">
    <property type="entry name" value="ANL_N_sf"/>
</dbReference>
<dbReference type="GO" id="GO:0006631">
    <property type="term" value="P:fatty acid metabolic process"/>
    <property type="evidence" value="ECO:0007669"/>
    <property type="project" value="UniProtKB-KW"/>
</dbReference>
<dbReference type="PANTHER" id="PTHR43859:SF4">
    <property type="entry name" value="BUTANOATE--COA LIGASE AAE1-RELATED"/>
    <property type="match status" value="1"/>
</dbReference>
<comment type="catalytic activity">
    <reaction evidence="5">
        <text>3-(methylsulfanyl)propanoate + ATP + CoA = 3-(methylsulfanyl)propanoyl-CoA + AMP + diphosphate</text>
        <dbReference type="Rhea" id="RHEA:43052"/>
        <dbReference type="ChEBI" id="CHEBI:30616"/>
        <dbReference type="ChEBI" id="CHEBI:33019"/>
        <dbReference type="ChEBI" id="CHEBI:49016"/>
        <dbReference type="ChEBI" id="CHEBI:57287"/>
        <dbReference type="ChEBI" id="CHEBI:82815"/>
        <dbReference type="ChEBI" id="CHEBI:456215"/>
        <dbReference type="EC" id="6.2.1.44"/>
    </reaction>
    <physiologicalReaction direction="left-to-right" evidence="5">
        <dbReference type="Rhea" id="RHEA:43053"/>
    </physiologicalReaction>
</comment>
<keyword evidence="10" id="KW-0614">Plasmid</keyword>
<evidence type="ECO:0000256" key="5">
    <source>
        <dbReference type="ARBA" id="ARBA00051915"/>
    </source>
</evidence>
<feature type="domain" description="AMP-binding enzyme C-terminal" evidence="9">
    <location>
        <begin position="455"/>
        <end position="529"/>
    </location>
</feature>
<geneLocation type="plasmid" evidence="10 11">
    <name>pSfKp5.2</name>
</geneLocation>
<dbReference type="OrthoDB" id="7056261at2"/>
<dbReference type="InterPro" id="IPR020845">
    <property type="entry name" value="AMP-binding_CS"/>
</dbReference>
<dbReference type="Pfam" id="PF13193">
    <property type="entry name" value="AMP-binding_C"/>
    <property type="match status" value="1"/>
</dbReference>
<evidence type="ECO:0000313" key="10">
    <source>
        <dbReference type="EMBL" id="AJA11747.1"/>
    </source>
</evidence>
<accession>A0A0A7PUI3</accession>
<dbReference type="EC" id="6.2.1.44" evidence="6"/>
<dbReference type="Pfam" id="PF00501">
    <property type="entry name" value="AMP-binding"/>
    <property type="match status" value="1"/>
</dbReference>
<dbReference type="FunFam" id="3.30.300.30:FF:000008">
    <property type="entry name" value="2,3-dihydroxybenzoate-AMP ligase"/>
    <property type="match status" value="1"/>
</dbReference>
<evidence type="ECO:0000256" key="6">
    <source>
        <dbReference type="ARBA" id="ARBA00066616"/>
    </source>
</evidence>
<feature type="domain" description="AMP-dependent synthetase/ligase" evidence="8">
    <location>
        <begin position="18"/>
        <end position="404"/>
    </location>
</feature>
<proteinExistence type="inferred from homology"/>
<gene>
    <name evidence="10" type="primary">alkK5</name>
    <name evidence="10" type="ORF">SKP52_24545</name>
</gene>
<keyword evidence="3" id="KW-0276">Fatty acid metabolism</keyword>
<dbReference type="CDD" id="cd12119">
    <property type="entry name" value="ttLC_FACS_AlkK_like"/>
    <property type="match status" value="1"/>
</dbReference>
<dbReference type="Gene3D" id="3.40.50.12780">
    <property type="entry name" value="N-terminal domain of ligase-like"/>
    <property type="match status" value="1"/>
</dbReference>
<evidence type="ECO:0000256" key="3">
    <source>
        <dbReference type="ARBA" id="ARBA00022832"/>
    </source>
</evidence>
<protein>
    <recommendedName>
        <fullName evidence="7">3-methylmercaptopropionyl-CoA ligase</fullName>
        <ecNumber evidence="6">6.2.1.44</ecNumber>
    </recommendedName>
</protein>
<dbReference type="EMBL" id="CP009123">
    <property type="protein sequence ID" value="AJA11747.1"/>
    <property type="molecule type" value="Genomic_DNA"/>
</dbReference>
<evidence type="ECO:0000256" key="2">
    <source>
        <dbReference type="ARBA" id="ARBA00022598"/>
    </source>
</evidence>
<evidence type="ECO:0000256" key="7">
    <source>
        <dbReference type="ARBA" id="ARBA00067668"/>
    </source>
</evidence>
<dbReference type="PANTHER" id="PTHR43859">
    <property type="entry name" value="ACYL-ACTIVATING ENZYME"/>
    <property type="match status" value="1"/>
</dbReference>
<dbReference type="Gene3D" id="3.30.300.30">
    <property type="match status" value="1"/>
</dbReference>
<dbReference type="HOGENOM" id="CLU_000022_59_5_5"/>
<evidence type="ECO:0000259" key="9">
    <source>
        <dbReference type="Pfam" id="PF13193"/>
    </source>
</evidence>
<evidence type="ECO:0000256" key="1">
    <source>
        <dbReference type="ARBA" id="ARBA00006432"/>
    </source>
</evidence>
<sequence>MLGTMMDVPLLVSGILRHAEAYHGDAEVVSATMEGGLHRYTYADLARRSRQLASALARMGLETGDRVGTLAWNDYRHMELYYSVSGSGFVCHTINPRLFREQIAYIIEHAGDSVLFFDLTFLPVIEELADQLNGLKAVVAMTDTAHMPESDILAQKLPDLKCYETLIDGEQDSFDWPSFDENTASGLCYTSGTTGDPKGVLYSHRSSVLHAMAITAPDALGLSANDVVCPIVPMFHVNAWGLPFAVPMVGAKLVLPGARLDGASLYALFEAEGVSSTAGVPTVWLGLLDWMDGHAKEFTSLKRVIIGGSAVPAIMISRFHHKGVEVRQAWGMTETSPLGLSAALKPKHRLLPAEDRLALECKQGRPVFGMEFRVVGGEGREVTHDGRSFGSMLVRGPWVAAAYFNAAAGSAHEQYPGWFDTGDVVTIDKDGFIQIVDRTKDVVKSGGEWISSIDLENIAQAHPAIKEAAIVARPDTRWGERPVLVAVLKPGAEFSRAEMRAHYKGKTSKWCVPDDLIIVDELPHTATGKLSKKDIRQIVLEDPRTFSSEWRT</sequence>
<keyword evidence="4" id="KW-0443">Lipid metabolism</keyword>
<dbReference type="PROSITE" id="PS00455">
    <property type="entry name" value="AMP_BINDING"/>
    <property type="match status" value="1"/>
</dbReference>
<dbReference type="Proteomes" id="UP000030907">
    <property type="component" value="Plasmid pSfKp5.2"/>
</dbReference>
<name>A0A0A7PUI3_9SPHN</name>
<dbReference type="RefSeq" id="WP_040110217.1">
    <property type="nucleotide sequence ID" value="NZ_CP009123.1"/>
</dbReference>
<dbReference type="GO" id="GO:0016874">
    <property type="term" value="F:ligase activity"/>
    <property type="evidence" value="ECO:0007669"/>
    <property type="project" value="UniProtKB-KW"/>
</dbReference>
<dbReference type="InterPro" id="IPR045851">
    <property type="entry name" value="AMP-bd_C_sf"/>
</dbReference>
<dbReference type="AlphaFoldDB" id="A0A0A7PUI3"/>
<evidence type="ECO:0000259" key="8">
    <source>
        <dbReference type="Pfam" id="PF00501"/>
    </source>
</evidence>
<dbReference type="InterPro" id="IPR000873">
    <property type="entry name" value="AMP-dep_synth/lig_dom"/>
</dbReference>
<dbReference type="InterPro" id="IPR025110">
    <property type="entry name" value="AMP-bd_C"/>
</dbReference>
<reference evidence="10 11" key="1">
    <citation type="journal article" date="2015" name="Int. J. Syst. Evol. Microbiol.">
        <title>Description of Sphingopyxis fribergensis sp. nov. - a soil bacterium with the ability to degrade styrene and phenylacetic acid.</title>
        <authorList>
            <person name="Oelschlagel M."/>
            <person name="Ruckert C."/>
            <person name="Kalinowski J."/>
            <person name="Schmidt G."/>
            <person name="Schlomann M."/>
            <person name="Tischler D."/>
        </authorList>
    </citation>
    <scope>NUCLEOTIDE SEQUENCE [LARGE SCALE GENOMIC DNA]</scope>
    <source>
        <strain evidence="10 11">Kp5.2</strain>
        <plasmid evidence="10">pSfKp5.2</plasmid>
    </source>
</reference>
<dbReference type="KEGG" id="sphk:SKP52_24545"/>
<evidence type="ECO:0000313" key="11">
    <source>
        <dbReference type="Proteomes" id="UP000030907"/>
    </source>
</evidence>
<dbReference type="SUPFAM" id="SSF56801">
    <property type="entry name" value="Acetyl-CoA synthetase-like"/>
    <property type="match status" value="1"/>
</dbReference>
<organism evidence="10 11">
    <name type="scientific">Sphingopyxis fribergensis</name>
    <dbReference type="NCBI Taxonomy" id="1515612"/>
    <lineage>
        <taxon>Bacteria</taxon>
        <taxon>Pseudomonadati</taxon>
        <taxon>Pseudomonadota</taxon>
        <taxon>Alphaproteobacteria</taxon>
        <taxon>Sphingomonadales</taxon>
        <taxon>Sphingomonadaceae</taxon>
        <taxon>Sphingopyxis</taxon>
    </lineage>
</organism>
<dbReference type="NCBIfam" id="NF004837">
    <property type="entry name" value="PRK06187.1"/>
    <property type="match status" value="1"/>
</dbReference>
<evidence type="ECO:0000256" key="4">
    <source>
        <dbReference type="ARBA" id="ARBA00023098"/>
    </source>
</evidence>
<keyword evidence="2 10" id="KW-0436">Ligase</keyword>